<keyword evidence="6 11" id="KW-0812">Transmembrane</keyword>
<evidence type="ECO:0000256" key="9">
    <source>
        <dbReference type="ARBA" id="ARBA00022989"/>
    </source>
</evidence>
<evidence type="ECO:0000256" key="5">
    <source>
        <dbReference type="ARBA" id="ARBA00022670"/>
    </source>
</evidence>
<evidence type="ECO:0000256" key="2">
    <source>
        <dbReference type="ARBA" id="ARBA00004141"/>
    </source>
</evidence>
<dbReference type="Gene3D" id="1.20.1540.10">
    <property type="entry name" value="Rhomboid-like"/>
    <property type="match status" value="1"/>
</dbReference>
<accession>A0AAD3H2R5</accession>
<evidence type="ECO:0000313" key="14">
    <source>
        <dbReference type="Proteomes" id="UP001054902"/>
    </source>
</evidence>
<evidence type="ECO:0000256" key="10">
    <source>
        <dbReference type="ARBA" id="ARBA00023136"/>
    </source>
</evidence>
<keyword evidence="7 11" id="KW-0378">Hydrolase</keyword>
<dbReference type="PANTHER" id="PTHR22936:SF69">
    <property type="entry name" value="RHOMBOID-LIKE PROTEIN"/>
    <property type="match status" value="1"/>
</dbReference>
<comment type="similarity">
    <text evidence="3 11">Belongs to the peptidase S54 family.</text>
</comment>
<evidence type="ECO:0000256" key="1">
    <source>
        <dbReference type="ARBA" id="ARBA00000156"/>
    </source>
</evidence>
<feature type="transmembrane region" description="Helical" evidence="11">
    <location>
        <begin position="513"/>
        <end position="532"/>
    </location>
</feature>
<evidence type="ECO:0000256" key="7">
    <source>
        <dbReference type="ARBA" id="ARBA00022801"/>
    </source>
</evidence>
<feature type="transmembrane region" description="Helical" evidence="11">
    <location>
        <begin position="405"/>
        <end position="426"/>
    </location>
</feature>
<gene>
    <name evidence="13" type="ORF">CTEN210_04627</name>
</gene>
<evidence type="ECO:0000259" key="12">
    <source>
        <dbReference type="Pfam" id="PF01694"/>
    </source>
</evidence>
<evidence type="ECO:0000313" key="13">
    <source>
        <dbReference type="EMBL" id="GFH48151.1"/>
    </source>
</evidence>
<evidence type="ECO:0000256" key="3">
    <source>
        <dbReference type="ARBA" id="ARBA00009045"/>
    </source>
</evidence>
<dbReference type="Proteomes" id="UP001054902">
    <property type="component" value="Unassembled WGS sequence"/>
</dbReference>
<protein>
    <recommendedName>
        <fullName evidence="4">rhomboid protease</fullName>
        <ecNumber evidence="4">3.4.21.105</ecNumber>
    </recommendedName>
</protein>
<name>A0AAD3H2R5_9STRA</name>
<dbReference type="InterPro" id="IPR002610">
    <property type="entry name" value="Peptidase_S54_rhomboid-like"/>
</dbReference>
<evidence type="ECO:0000256" key="11">
    <source>
        <dbReference type="RuleBase" id="RU362115"/>
    </source>
</evidence>
<feature type="transmembrane region" description="Helical" evidence="11">
    <location>
        <begin position="447"/>
        <end position="466"/>
    </location>
</feature>
<evidence type="ECO:0000256" key="6">
    <source>
        <dbReference type="ARBA" id="ARBA00022692"/>
    </source>
</evidence>
<dbReference type="EMBL" id="BLLK01000027">
    <property type="protein sequence ID" value="GFH48151.1"/>
    <property type="molecule type" value="Genomic_DNA"/>
</dbReference>
<dbReference type="InterPro" id="IPR022764">
    <property type="entry name" value="Peptidase_S54_rhomboid_dom"/>
</dbReference>
<dbReference type="InterPro" id="IPR035952">
    <property type="entry name" value="Rhomboid-like_sf"/>
</dbReference>
<evidence type="ECO:0000256" key="4">
    <source>
        <dbReference type="ARBA" id="ARBA00013039"/>
    </source>
</evidence>
<feature type="transmembrane region" description="Helical" evidence="11">
    <location>
        <begin position="378"/>
        <end position="399"/>
    </location>
</feature>
<keyword evidence="10 11" id="KW-0472">Membrane</keyword>
<feature type="transmembrane region" description="Helical" evidence="11">
    <location>
        <begin position="287"/>
        <end position="309"/>
    </location>
</feature>
<keyword evidence="8 11" id="KW-0720">Serine protease</keyword>
<feature type="transmembrane region" description="Helical" evidence="11">
    <location>
        <begin position="472"/>
        <end position="492"/>
    </location>
</feature>
<comment type="catalytic activity">
    <reaction evidence="1 11">
        <text>Cleaves type-1 transmembrane domains using a catalytic dyad composed of serine and histidine that are contributed by different transmembrane domains.</text>
        <dbReference type="EC" id="3.4.21.105"/>
    </reaction>
</comment>
<organism evidence="13 14">
    <name type="scientific">Chaetoceros tenuissimus</name>
    <dbReference type="NCBI Taxonomy" id="426638"/>
    <lineage>
        <taxon>Eukaryota</taxon>
        <taxon>Sar</taxon>
        <taxon>Stramenopiles</taxon>
        <taxon>Ochrophyta</taxon>
        <taxon>Bacillariophyta</taxon>
        <taxon>Coscinodiscophyceae</taxon>
        <taxon>Chaetocerotophycidae</taxon>
        <taxon>Chaetocerotales</taxon>
        <taxon>Chaetocerotaceae</taxon>
        <taxon>Chaetoceros</taxon>
    </lineage>
</organism>
<evidence type="ECO:0000256" key="8">
    <source>
        <dbReference type="ARBA" id="ARBA00022825"/>
    </source>
</evidence>
<sequence>MHKKLACVTEHDLDEDKSNASTATQSVSPIGISPINDSLAKKNIIVKKSVSRLKNGQEKIRDNLMIAPSTREEQENEKYARKMGICFSIARGDYLTLYNGCNDEDSIDTDLSAALSISPKYGKKDDGFQFRELYGNVEQIVSTLDEEGDPHLNQVIDVFPDEESTTVEIQTDLISPRTRSVMIIQNDVVETLRARAAILSKHWADKENLAPTLARRLRDFEFAQKKRRKYFGETRKFGILGVYDFLSAVRQDVDWADEAAYRRSKTLPYQRWSDCVNSKANLSNIPMFAYSILIICTISLIVSIGLNGWEFESFSRNPSFGPSQSVLLKMGAKHSGLIVNSFEVWRLVTPMFLHGGIIHFLLNCFAIFYIGRAVEQNHGILIAAILFIVPSIGSTIISATFLPQFISVGASGGIFGLIGGCVAEIIKNRQLLFSDFINKGKSKRHHKIVVFVLVMDIFLNLLIGLTPFTDNFMHLGGFIFGFLIGSTLLNEVDIEGNESKMSKSRTFIIFSKWFGLLVSLVCIIAAMILLFVTSDGTTSPCKSCSVISCVSFPPWANYDDRWWYCDDCAIVEAYGIRDTNTYDYISVEMECPSGAHVNFKLEEPQADTSELSKQIPSICRNECF</sequence>
<comment type="caution">
    <text evidence="13">The sequence shown here is derived from an EMBL/GenBank/DDBJ whole genome shotgun (WGS) entry which is preliminary data.</text>
</comment>
<dbReference type="SUPFAM" id="SSF144091">
    <property type="entry name" value="Rhomboid-like"/>
    <property type="match status" value="1"/>
</dbReference>
<keyword evidence="5 11" id="KW-0645">Protease</keyword>
<dbReference type="GO" id="GO:0004252">
    <property type="term" value="F:serine-type endopeptidase activity"/>
    <property type="evidence" value="ECO:0007669"/>
    <property type="project" value="InterPro"/>
</dbReference>
<comment type="function">
    <text evidence="11">Serine protease involved in intramembrane proteolysis.</text>
</comment>
<dbReference type="EC" id="3.4.21.105" evidence="4"/>
<dbReference type="PANTHER" id="PTHR22936">
    <property type="entry name" value="RHOMBOID-RELATED"/>
    <property type="match status" value="1"/>
</dbReference>
<dbReference type="GO" id="GO:0006508">
    <property type="term" value="P:proteolysis"/>
    <property type="evidence" value="ECO:0007669"/>
    <property type="project" value="UniProtKB-KW"/>
</dbReference>
<keyword evidence="14" id="KW-1185">Reference proteome</keyword>
<feature type="domain" description="Peptidase S54 rhomboid" evidence="12">
    <location>
        <begin position="342"/>
        <end position="489"/>
    </location>
</feature>
<proteinExistence type="inferred from homology"/>
<dbReference type="AlphaFoldDB" id="A0AAD3H2R5"/>
<keyword evidence="9 11" id="KW-1133">Transmembrane helix</keyword>
<comment type="subcellular location">
    <subcellularLocation>
        <location evidence="2 11">Membrane</location>
        <topology evidence="2 11">Multi-pass membrane protein</topology>
    </subcellularLocation>
</comment>
<reference evidence="13 14" key="1">
    <citation type="journal article" date="2021" name="Sci. Rep.">
        <title>The genome of the diatom Chaetoceros tenuissimus carries an ancient integrated fragment of an extant virus.</title>
        <authorList>
            <person name="Hongo Y."/>
            <person name="Kimura K."/>
            <person name="Takaki Y."/>
            <person name="Yoshida Y."/>
            <person name="Baba S."/>
            <person name="Kobayashi G."/>
            <person name="Nagasaki K."/>
            <person name="Hano T."/>
            <person name="Tomaru Y."/>
        </authorList>
    </citation>
    <scope>NUCLEOTIDE SEQUENCE [LARGE SCALE GENOMIC DNA]</scope>
    <source>
        <strain evidence="13 14">NIES-3715</strain>
    </source>
</reference>
<dbReference type="GO" id="GO:0016020">
    <property type="term" value="C:membrane"/>
    <property type="evidence" value="ECO:0007669"/>
    <property type="project" value="UniProtKB-SubCell"/>
</dbReference>
<feature type="transmembrane region" description="Helical" evidence="11">
    <location>
        <begin position="351"/>
        <end position="371"/>
    </location>
</feature>
<dbReference type="Pfam" id="PF01694">
    <property type="entry name" value="Rhomboid"/>
    <property type="match status" value="1"/>
</dbReference>